<dbReference type="EMBL" id="CAJOAZ010016446">
    <property type="protein sequence ID" value="CAF4304895.1"/>
    <property type="molecule type" value="Genomic_DNA"/>
</dbReference>
<evidence type="ECO:0000313" key="4">
    <source>
        <dbReference type="Proteomes" id="UP000663844"/>
    </source>
</evidence>
<dbReference type="EMBL" id="CAJNOG010004516">
    <property type="protein sequence ID" value="CAF1542178.1"/>
    <property type="molecule type" value="Genomic_DNA"/>
</dbReference>
<dbReference type="InterPro" id="IPR035979">
    <property type="entry name" value="RBD_domain_sf"/>
</dbReference>
<evidence type="ECO:0000313" key="3">
    <source>
        <dbReference type="EMBL" id="CAF4304895.1"/>
    </source>
</evidence>
<dbReference type="Proteomes" id="UP000663844">
    <property type="component" value="Unassembled WGS sequence"/>
</dbReference>
<evidence type="ECO:0008006" key="5">
    <source>
        <dbReference type="Google" id="ProtNLM"/>
    </source>
</evidence>
<proteinExistence type="inferred from homology"/>
<dbReference type="InterPro" id="IPR012677">
    <property type="entry name" value="Nucleotide-bd_a/b_plait_sf"/>
</dbReference>
<dbReference type="GO" id="GO:0005634">
    <property type="term" value="C:nucleus"/>
    <property type="evidence" value="ECO:0007669"/>
    <property type="project" value="TreeGrafter"/>
</dbReference>
<comment type="caution">
    <text evidence="3">The sequence shown here is derived from an EMBL/GenBank/DDBJ whole genome shotgun (WGS) entry which is preliminary data.</text>
</comment>
<evidence type="ECO:0000313" key="2">
    <source>
        <dbReference type="EMBL" id="CAF1542178.1"/>
    </source>
</evidence>
<comment type="similarity">
    <text evidence="1">Belongs to the RCAN family.</text>
</comment>
<dbReference type="GO" id="GO:0005737">
    <property type="term" value="C:cytoplasm"/>
    <property type="evidence" value="ECO:0007669"/>
    <property type="project" value="TreeGrafter"/>
</dbReference>
<feature type="non-terminal residue" evidence="3">
    <location>
        <position position="1"/>
    </location>
</feature>
<dbReference type="PANTHER" id="PTHR10300:SF14">
    <property type="entry name" value="PROTEIN SARAH"/>
    <property type="match status" value="1"/>
</dbReference>
<gene>
    <name evidence="2" type="ORF">JYZ213_LOCUS45778</name>
    <name evidence="3" type="ORF">OXD698_LOCUS46304</name>
</gene>
<dbReference type="SUPFAM" id="SSF54928">
    <property type="entry name" value="RNA-binding domain, RBD"/>
    <property type="match status" value="1"/>
</dbReference>
<organism evidence="3 4">
    <name type="scientific">Adineta steineri</name>
    <dbReference type="NCBI Taxonomy" id="433720"/>
    <lineage>
        <taxon>Eukaryota</taxon>
        <taxon>Metazoa</taxon>
        <taxon>Spiralia</taxon>
        <taxon>Gnathifera</taxon>
        <taxon>Rotifera</taxon>
        <taxon>Eurotatoria</taxon>
        <taxon>Bdelloidea</taxon>
        <taxon>Adinetida</taxon>
        <taxon>Adinetidae</taxon>
        <taxon>Adineta</taxon>
    </lineage>
</organism>
<evidence type="ECO:0000256" key="1">
    <source>
        <dbReference type="ARBA" id="ARBA00008209"/>
    </source>
</evidence>
<dbReference type="PANTHER" id="PTHR10300">
    <property type="entry name" value="CALCIPRESSIN"/>
    <property type="match status" value="1"/>
</dbReference>
<dbReference type="Gene3D" id="3.30.70.330">
    <property type="match status" value="1"/>
</dbReference>
<name>A0A820I8R8_9BILA</name>
<dbReference type="GO" id="GO:0019722">
    <property type="term" value="P:calcium-mediated signaling"/>
    <property type="evidence" value="ECO:0007669"/>
    <property type="project" value="InterPro"/>
</dbReference>
<dbReference type="GO" id="GO:0008597">
    <property type="term" value="F:calcium-dependent protein serine/threonine phosphatase regulator activity"/>
    <property type="evidence" value="ECO:0007669"/>
    <property type="project" value="TreeGrafter"/>
</dbReference>
<sequence length="216" mass="25138">MVDATITNDSKTEFNNYYINYIDDHQSIQSELNTLEKNKDKISKSTNEEDSCQLEVSQLPEEICTDENIRCEFECIFHEFDPEVIITYSNNYQQAYLTFSDPILTFQVRTNMNGKEFHNKKLQISYLSSQSSSIDYLKLPKHERIYMQSPPTTPPIGWVAQREELPEINFDLFLALSKLQPNEPLEILPKQNHLPAIIIHPCLDISDDDNDKDNNI</sequence>
<accession>A0A820I8R8</accession>
<protein>
    <recommendedName>
        <fullName evidence="5">Calcipressin-like protein</fullName>
    </recommendedName>
</protein>
<reference evidence="3" key="1">
    <citation type="submission" date="2021-02" db="EMBL/GenBank/DDBJ databases">
        <authorList>
            <person name="Nowell W R."/>
        </authorList>
    </citation>
    <scope>NUCLEOTIDE SEQUENCE</scope>
</reference>
<dbReference type="InterPro" id="IPR006931">
    <property type="entry name" value="Calcipressin"/>
</dbReference>
<dbReference type="GO" id="GO:0003676">
    <property type="term" value="F:nucleic acid binding"/>
    <property type="evidence" value="ECO:0007669"/>
    <property type="project" value="InterPro"/>
</dbReference>
<dbReference type="AlphaFoldDB" id="A0A820I8R8"/>
<dbReference type="Proteomes" id="UP000663845">
    <property type="component" value="Unassembled WGS sequence"/>
</dbReference>
<dbReference type="Pfam" id="PF04847">
    <property type="entry name" value="Calcipressin"/>
    <property type="match status" value="1"/>
</dbReference>